<dbReference type="PANTHER" id="PTHR36379:SF1">
    <property type="entry name" value="PUTATIVE RECOMBINATION INITIATION DEFECT 1-RELATED"/>
    <property type="match status" value="1"/>
</dbReference>
<name>A0A5D2H9L4_GOSDA</name>
<dbReference type="PANTHER" id="PTHR36379">
    <property type="entry name" value="PROTEIN PRD1"/>
    <property type="match status" value="1"/>
</dbReference>
<gene>
    <name evidence="1" type="ORF">ES288_A02G020400v1</name>
</gene>
<evidence type="ECO:0000313" key="2">
    <source>
        <dbReference type="Proteomes" id="UP000323506"/>
    </source>
</evidence>
<protein>
    <recommendedName>
        <fullName evidence="3">Protein PRD1</fullName>
    </recommendedName>
</protein>
<dbReference type="InterPro" id="IPR016024">
    <property type="entry name" value="ARM-type_fold"/>
</dbReference>
<accession>A0A5D2H9L4</accession>
<evidence type="ECO:0008006" key="3">
    <source>
        <dbReference type="Google" id="ProtNLM"/>
    </source>
</evidence>
<dbReference type="EMBL" id="CM017689">
    <property type="protein sequence ID" value="TYH26833.1"/>
    <property type="molecule type" value="Genomic_DNA"/>
</dbReference>
<keyword evidence="2" id="KW-1185">Reference proteome</keyword>
<dbReference type="Proteomes" id="UP000323506">
    <property type="component" value="Chromosome A02"/>
</dbReference>
<proteinExistence type="predicted"/>
<evidence type="ECO:0000313" key="1">
    <source>
        <dbReference type="EMBL" id="TYH26833.1"/>
    </source>
</evidence>
<dbReference type="GO" id="GO:0042138">
    <property type="term" value="P:meiotic DNA double-strand break formation"/>
    <property type="evidence" value="ECO:0007669"/>
    <property type="project" value="InterPro"/>
</dbReference>
<sequence length="1307" mass="146128">MMFDDPQEPDISFAADHYPDQEQENIQCSQGHRTTLSIRTQQGGSIYLLCLSNLISNPRAPTLHVSYVLSQLSDALSQPLFLTSLLSFHPHFLISPLLHALSSFDDDPIAQQLIDIISALCAFASDSVTADFIAQVAEKLSSGALAWSRRQLYMLHCLGILLNCQINDPCMHIREKEALVSNLVAGLQLPSDEIRGKILFVLYKLSIQGYASRDGLGANVLQAFCPSLLRLSMEALLKTQRDDVRLNGVAFLMLLAQIGLFGNGHGNDINSLSSDEADDLMQTIEDGLDESPLSVLFAEAIKGPLLSSDSQVQISTLDLIFHYLTCGDAFSKQIQILIEENIVDYVFEILRLSECKDPLVYSCVRVLNLFPCTEQSFRQRLIIGFQTLIPVLRYVAEVPFHPAQTFTLMLIQNCVSDCPGIASTSNIEELALILSRMLERHRDGEIGMIPETFLLVCSIFVALLKFPSSQGASNLAAFLQESLKHAVLACLTISEKDPGQLLHCLYLLKEAYSYSHEACCANTSSNLELRTCIVDICTSHILPWFSMAVNELDEETVMGVFETFHFILIQNPDVQATELAKVLLSSSWFCFSFGCLGLFPAEKMKWRVYLMLSSLVEVLLGNQAGQPIRDAVFSLPSDPIDLLFLLGQKNSHDLDLSSCQAAVLLLLHFSCLHDDWLADERSVLASLEQYILVNSGDFLSRSIDSLTMMQVLNLYGLCRGLAKASNQVSHSLEAERILFHMLCQSEWDLPSAVIHPVAVTWLFQQEKISKPLSCQLLKFCRRDCSDGNRILIHRDNNQTIDVRVIADLVARRDNHAAKLLMCLLVELAEEGAQNQDIIAVVNLILTVINIFPTASDQLCLHGIGNAILMVVYYNSSHSSSLELLLATLLLLFNILSTVHHETLSMANLGLHCLQRYRLIDCLIPAVRKYGWNHEGLLLVGILSLILHNSSSHALIEASKSIIFNASLISTINSTVQVVSSKGPALIEHDEGTSSGENLIFLLLLYYFTLRCFHAVLPEVPDWETFLKSPDMAQPVSIINIHFHDLCRMIHFGSPMVKLVASSCLLEFLSGISYQKKGKHVESQCFMGYIMSIMTVLEGQVFNDNIRVAMNCCLCLSIILGWEKELEMQESRVVRSSWYRLIVEEMAMSLAVPCLASKSFINYHKPAVHLTVALLKLEKIPEWIRTVFDDVSISCIIENLKVMDVTPEMVLLFRALLNSGFLKAEHIASLNHVFQACRKRMYNNSKEHTTDKNDQKSVTWSDEVGEICEYLIHLMVSSSDTNSGNKRLFQEIEMFFRSLTEEGSTAQL</sequence>
<reference evidence="1 2" key="1">
    <citation type="submission" date="2019-06" db="EMBL/GenBank/DDBJ databases">
        <title>WGS assembly of Gossypium darwinii.</title>
        <authorList>
            <person name="Chen Z.J."/>
            <person name="Sreedasyam A."/>
            <person name="Ando A."/>
            <person name="Song Q."/>
            <person name="De L."/>
            <person name="Hulse-Kemp A."/>
            <person name="Ding M."/>
            <person name="Ye W."/>
            <person name="Kirkbride R."/>
            <person name="Jenkins J."/>
            <person name="Plott C."/>
            <person name="Lovell J."/>
            <person name="Lin Y.-M."/>
            <person name="Vaughn R."/>
            <person name="Liu B."/>
            <person name="Li W."/>
            <person name="Simpson S."/>
            <person name="Scheffler B."/>
            <person name="Saski C."/>
            <person name="Grover C."/>
            <person name="Hu G."/>
            <person name="Conover J."/>
            <person name="Carlson J."/>
            <person name="Shu S."/>
            <person name="Boston L."/>
            <person name="Williams M."/>
            <person name="Peterson D."/>
            <person name="Mcgee K."/>
            <person name="Jones D."/>
            <person name="Wendel J."/>
            <person name="Stelly D."/>
            <person name="Grimwood J."/>
            <person name="Schmutz J."/>
        </authorList>
    </citation>
    <scope>NUCLEOTIDE SEQUENCE [LARGE SCALE GENOMIC DNA]</scope>
    <source>
        <strain evidence="1">1808015.09</strain>
    </source>
</reference>
<organism evidence="1 2">
    <name type="scientific">Gossypium darwinii</name>
    <name type="common">Darwin's cotton</name>
    <name type="synonym">Gossypium barbadense var. darwinii</name>
    <dbReference type="NCBI Taxonomy" id="34276"/>
    <lineage>
        <taxon>Eukaryota</taxon>
        <taxon>Viridiplantae</taxon>
        <taxon>Streptophyta</taxon>
        <taxon>Embryophyta</taxon>
        <taxon>Tracheophyta</taxon>
        <taxon>Spermatophyta</taxon>
        <taxon>Magnoliopsida</taxon>
        <taxon>eudicotyledons</taxon>
        <taxon>Gunneridae</taxon>
        <taxon>Pentapetalae</taxon>
        <taxon>rosids</taxon>
        <taxon>malvids</taxon>
        <taxon>Malvales</taxon>
        <taxon>Malvaceae</taxon>
        <taxon>Malvoideae</taxon>
        <taxon>Gossypium</taxon>
    </lineage>
</organism>
<dbReference type="SUPFAM" id="SSF48371">
    <property type="entry name" value="ARM repeat"/>
    <property type="match status" value="1"/>
</dbReference>
<dbReference type="InterPro" id="IPR044968">
    <property type="entry name" value="PRD1"/>
</dbReference>